<evidence type="ECO:0000313" key="3">
    <source>
        <dbReference type="Proteomes" id="UP000078550"/>
    </source>
</evidence>
<evidence type="ECO:0000313" key="2">
    <source>
        <dbReference type="EMBL" id="SBT33036.1"/>
    </source>
</evidence>
<feature type="compositionally biased region" description="Basic and acidic residues" evidence="1">
    <location>
        <begin position="46"/>
        <end position="56"/>
    </location>
</feature>
<proteinExistence type="predicted"/>
<name>A0A1A8YN78_PLAOA</name>
<dbReference type="Proteomes" id="UP000078550">
    <property type="component" value="Unassembled WGS sequence"/>
</dbReference>
<organism evidence="2 3">
    <name type="scientific">Plasmodium ovale wallikeri</name>
    <dbReference type="NCBI Taxonomy" id="864142"/>
    <lineage>
        <taxon>Eukaryota</taxon>
        <taxon>Sar</taxon>
        <taxon>Alveolata</taxon>
        <taxon>Apicomplexa</taxon>
        <taxon>Aconoidasida</taxon>
        <taxon>Haemosporida</taxon>
        <taxon>Plasmodiidae</taxon>
        <taxon>Plasmodium</taxon>
        <taxon>Plasmodium (Plasmodium)</taxon>
    </lineage>
</organism>
<dbReference type="EMBL" id="FLRE01000050">
    <property type="protein sequence ID" value="SBT33036.1"/>
    <property type="molecule type" value="Genomic_DNA"/>
</dbReference>
<accession>A0A1A8YN78</accession>
<protein>
    <submittedName>
        <fullName evidence="2">Uncharacterized protein</fullName>
    </submittedName>
</protein>
<dbReference type="AlphaFoldDB" id="A0A1A8YN78"/>
<sequence>MSDFVYVQVHENVSTLQGCIPQRMNTNACAQLTSVKKKKKKKKRGSREEKKIEKELGRTRSQFLPHSAKKSSRRLLSYSHYKIAILKVRDTLNCFYQKKCVNSLGISVTHACIHTYTIVYTSKAISTNEHRNTYTYIYICMHPCVRICLFGSPSEETDPS</sequence>
<reference evidence="3" key="1">
    <citation type="submission" date="2016-05" db="EMBL/GenBank/DDBJ databases">
        <authorList>
            <person name="Naeem Raeece"/>
        </authorList>
    </citation>
    <scope>NUCLEOTIDE SEQUENCE [LARGE SCALE GENOMIC DNA]</scope>
</reference>
<feature type="compositionally biased region" description="Basic residues" evidence="1">
    <location>
        <begin position="35"/>
        <end position="45"/>
    </location>
</feature>
<feature type="region of interest" description="Disordered" evidence="1">
    <location>
        <begin position="33"/>
        <end position="56"/>
    </location>
</feature>
<evidence type="ECO:0000256" key="1">
    <source>
        <dbReference type="SAM" id="MobiDB-lite"/>
    </source>
</evidence>
<gene>
    <name evidence="2" type="ORF">POVWA2_012620</name>
</gene>